<organism evidence="2 3">
    <name type="scientific">Lacihabitans soyangensis</name>
    <dbReference type="NCBI Taxonomy" id="869394"/>
    <lineage>
        <taxon>Bacteria</taxon>
        <taxon>Pseudomonadati</taxon>
        <taxon>Bacteroidota</taxon>
        <taxon>Cytophagia</taxon>
        <taxon>Cytophagales</taxon>
        <taxon>Leadbetterellaceae</taxon>
        <taxon>Lacihabitans</taxon>
    </lineage>
</organism>
<name>A0AAE3H778_9BACT</name>
<dbReference type="AlphaFoldDB" id="A0AAE3H778"/>
<protein>
    <recommendedName>
        <fullName evidence="1">DUF5672 domain-containing protein</fullName>
    </recommendedName>
</protein>
<reference evidence="2 3" key="1">
    <citation type="submission" date="2018-11" db="EMBL/GenBank/DDBJ databases">
        <title>Novel bacteria species description.</title>
        <authorList>
            <person name="Han J.-H."/>
        </authorList>
    </citation>
    <scope>NUCLEOTIDE SEQUENCE [LARGE SCALE GENOMIC DNA]</scope>
    <source>
        <strain evidence="2 3">KCTC23259</strain>
    </source>
</reference>
<gene>
    <name evidence="2" type="ORF">EGI31_20615</name>
</gene>
<keyword evidence="3" id="KW-1185">Reference proteome</keyword>
<feature type="domain" description="DUF5672" evidence="1">
    <location>
        <begin position="56"/>
        <end position="221"/>
    </location>
</feature>
<evidence type="ECO:0000313" key="2">
    <source>
        <dbReference type="EMBL" id="MCP9765344.1"/>
    </source>
</evidence>
<dbReference type="RefSeq" id="WP_255039037.1">
    <property type="nucleotide sequence ID" value="NZ_RJUF01000182.1"/>
</dbReference>
<dbReference type="EMBL" id="RJUF01000182">
    <property type="protein sequence ID" value="MCP9765344.1"/>
    <property type="molecule type" value="Genomic_DNA"/>
</dbReference>
<dbReference type="InterPro" id="IPR043729">
    <property type="entry name" value="DUF5672"/>
</dbReference>
<comment type="caution">
    <text evidence="2">The sequence shown here is derived from an EMBL/GenBank/DDBJ whole genome shotgun (WGS) entry which is preliminary data.</text>
</comment>
<evidence type="ECO:0000313" key="3">
    <source>
        <dbReference type="Proteomes" id="UP001204144"/>
    </source>
</evidence>
<dbReference type="Proteomes" id="UP001204144">
    <property type="component" value="Unassembled WGS sequence"/>
</dbReference>
<sequence>MKKVAVVIPIYKEVLSESEEKSLIQVKNILGRYKVILFGPYSLNLENYKKILPNFEWIGFEPTYFNSIDGYSALMLSPNFYKQFFSYEYILIYQLDAWVFEDALEKWCNKGYDYIGAPWISKPPLTRGKPKFDLSPYFVNRVGNGGLSLRKVKSHYRNCLIFMPLLKNFVKNEDMFWGLFLYFLNPFFRRPKALEALYFAFEMEPRKAFEITKHQLPFGVHAWEKYDPEFWKQWIK</sequence>
<proteinExistence type="predicted"/>
<accession>A0AAE3H778</accession>
<evidence type="ECO:0000259" key="1">
    <source>
        <dbReference type="Pfam" id="PF18922"/>
    </source>
</evidence>
<dbReference type="Pfam" id="PF18922">
    <property type="entry name" value="DUF5672"/>
    <property type="match status" value="1"/>
</dbReference>